<sequence>ANGEVHALRGPHFASMQFHAESVLTQDGPRIVGNLLAGLVEKVPVA</sequence>
<dbReference type="AlphaFoldDB" id="A0A7W8BH58"/>
<reference evidence="1 2" key="1">
    <citation type="submission" date="2020-08" db="EMBL/GenBank/DDBJ databases">
        <title>Genomic Encyclopedia of Type Strains, Phase III (KMG-III): the genomes of soil and plant-associated and newly described type strains.</title>
        <authorList>
            <person name="Whitman W."/>
        </authorList>
    </citation>
    <scope>NUCLEOTIDE SEQUENCE [LARGE SCALE GENOMIC DNA]</scope>
    <source>
        <strain evidence="1 2">CECT 3259</strain>
    </source>
</reference>
<proteinExistence type="predicted"/>
<evidence type="ECO:0000313" key="1">
    <source>
        <dbReference type="EMBL" id="MBB5123240.1"/>
    </source>
</evidence>
<dbReference type="InterPro" id="IPR029062">
    <property type="entry name" value="Class_I_gatase-like"/>
</dbReference>
<evidence type="ECO:0000313" key="2">
    <source>
        <dbReference type="Proteomes" id="UP000528608"/>
    </source>
</evidence>
<organism evidence="1 2">
    <name type="scientific">Streptomyces eurocidicus</name>
    <name type="common">Streptoverticillium eurocidicus</name>
    <dbReference type="NCBI Taxonomy" id="66423"/>
    <lineage>
        <taxon>Bacteria</taxon>
        <taxon>Bacillati</taxon>
        <taxon>Actinomycetota</taxon>
        <taxon>Actinomycetes</taxon>
        <taxon>Kitasatosporales</taxon>
        <taxon>Streptomycetaceae</taxon>
        <taxon>Streptomyces</taxon>
    </lineage>
</organism>
<feature type="non-terminal residue" evidence="1">
    <location>
        <position position="1"/>
    </location>
</feature>
<accession>A0A7W8BH58</accession>
<protein>
    <submittedName>
        <fullName evidence="1">Anthranilate/para-aminobenzoate synthase component II</fullName>
    </submittedName>
</protein>
<comment type="caution">
    <text evidence="1">The sequence shown here is derived from an EMBL/GenBank/DDBJ whole genome shotgun (WGS) entry which is preliminary data.</text>
</comment>
<dbReference type="Gene3D" id="3.40.50.880">
    <property type="match status" value="1"/>
</dbReference>
<dbReference type="Proteomes" id="UP000528608">
    <property type="component" value="Unassembled WGS sequence"/>
</dbReference>
<name>A0A7W8BH58_STREU</name>
<dbReference type="EMBL" id="JACHJF010000053">
    <property type="protein sequence ID" value="MBB5123240.1"/>
    <property type="molecule type" value="Genomic_DNA"/>
</dbReference>
<gene>
    <name evidence="1" type="ORF">FHS36_006720</name>
</gene>